<dbReference type="OrthoDB" id="3332121at2759"/>
<accession>A0A4S8KTP2</accession>
<gene>
    <name evidence="1" type="ORF">K435DRAFT_785962</name>
</gene>
<organism evidence="1 2">
    <name type="scientific">Dendrothele bispora (strain CBS 962.96)</name>
    <dbReference type="NCBI Taxonomy" id="1314807"/>
    <lineage>
        <taxon>Eukaryota</taxon>
        <taxon>Fungi</taxon>
        <taxon>Dikarya</taxon>
        <taxon>Basidiomycota</taxon>
        <taxon>Agaricomycotina</taxon>
        <taxon>Agaricomycetes</taxon>
        <taxon>Agaricomycetidae</taxon>
        <taxon>Agaricales</taxon>
        <taxon>Agaricales incertae sedis</taxon>
        <taxon>Dendrothele</taxon>
    </lineage>
</organism>
<dbReference type="EMBL" id="ML180075">
    <property type="protein sequence ID" value="THU79120.1"/>
    <property type="molecule type" value="Genomic_DNA"/>
</dbReference>
<keyword evidence="2" id="KW-1185">Reference proteome</keyword>
<protein>
    <submittedName>
        <fullName evidence="1">Uncharacterized protein</fullName>
    </submittedName>
</protein>
<proteinExistence type="predicted"/>
<reference evidence="1 2" key="1">
    <citation type="journal article" date="2019" name="Nat. Ecol. Evol.">
        <title>Megaphylogeny resolves global patterns of mushroom evolution.</title>
        <authorList>
            <person name="Varga T."/>
            <person name="Krizsan K."/>
            <person name="Foldi C."/>
            <person name="Dima B."/>
            <person name="Sanchez-Garcia M."/>
            <person name="Sanchez-Ramirez S."/>
            <person name="Szollosi G.J."/>
            <person name="Szarkandi J.G."/>
            <person name="Papp V."/>
            <person name="Albert L."/>
            <person name="Andreopoulos W."/>
            <person name="Angelini C."/>
            <person name="Antonin V."/>
            <person name="Barry K.W."/>
            <person name="Bougher N.L."/>
            <person name="Buchanan P."/>
            <person name="Buyck B."/>
            <person name="Bense V."/>
            <person name="Catcheside P."/>
            <person name="Chovatia M."/>
            <person name="Cooper J."/>
            <person name="Damon W."/>
            <person name="Desjardin D."/>
            <person name="Finy P."/>
            <person name="Geml J."/>
            <person name="Haridas S."/>
            <person name="Hughes K."/>
            <person name="Justo A."/>
            <person name="Karasinski D."/>
            <person name="Kautmanova I."/>
            <person name="Kiss B."/>
            <person name="Kocsube S."/>
            <person name="Kotiranta H."/>
            <person name="LaButti K.M."/>
            <person name="Lechner B.E."/>
            <person name="Liimatainen K."/>
            <person name="Lipzen A."/>
            <person name="Lukacs Z."/>
            <person name="Mihaltcheva S."/>
            <person name="Morgado L.N."/>
            <person name="Niskanen T."/>
            <person name="Noordeloos M.E."/>
            <person name="Ohm R.A."/>
            <person name="Ortiz-Santana B."/>
            <person name="Ovrebo C."/>
            <person name="Racz N."/>
            <person name="Riley R."/>
            <person name="Savchenko A."/>
            <person name="Shiryaev A."/>
            <person name="Soop K."/>
            <person name="Spirin V."/>
            <person name="Szebenyi C."/>
            <person name="Tomsovsky M."/>
            <person name="Tulloss R.E."/>
            <person name="Uehling J."/>
            <person name="Grigoriev I.V."/>
            <person name="Vagvolgyi C."/>
            <person name="Papp T."/>
            <person name="Martin F.M."/>
            <person name="Miettinen O."/>
            <person name="Hibbett D.S."/>
            <person name="Nagy L.G."/>
        </authorList>
    </citation>
    <scope>NUCLEOTIDE SEQUENCE [LARGE SCALE GENOMIC DNA]</scope>
    <source>
        <strain evidence="1 2">CBS 962.96</strain>
    </source>
</reference>
<evidence type="ECO:0000313" key="1">
    <source>
        <dbReference type="EMBL" id="THU79120.1"/>
    </source>
</evidence>
<dbReference type="Proteomes" id="UP000297245">
    <property type="component" value="Unassembled WGS sequence"/>
</dbReference>
<dbReference type="AlphaFoldDB" id="A0A4S8KTP2"/>
<name>A0A4S8KTP2_DENBC</name>
<sequence length="73" mass="8374">MDDLKGGPKKRKISREKAFGIAFPGVPYKASTFTKAYRAYELGRQNRIIYKQFMEADREEAGLWSGFVKHVTS</sequence>
<evidence type="ECO:0000313" key="2">
    <source>
        <dbReference type="Proteomes" id="UP000297245"/>
    </source>
</evidence>